<keyword evidence="3" id="KW-1185">Reference proteome</keyword>
<comment type="caution">
    <text evidence="2">The sequence shown here is derived from an EMBL/GenBank/DDBJ whole genome shotgun (WGS) entry which is preliminary data.</text>
</comment>
<name>A0A6I4TPT8_9SPHN</name>
<keyword evidence="1" id="KW-0812">Transmembrane</keyword>
<dbReference type="Proteomes" id="UP000432727">
    <property type="component" value="Unassembled WGS sequence"/>
</dbReference>
<feature type="transmembrane region" description="Helical" evidence="1">
    <location>
        <begin position="70"/>
        <end position="87"/>
    </location>
</feature>
<feature type="transmembrane region" description="Helical" evidence="1">
    <location>
        <begin position="206"/>
        <end position="226"/>
    </location>
</feature>
<protein>
    <submittedName>
        <fullName evidence="2">Uncharacterized protein</fullName>
    </submittedName>
</protein>
<dbReference type="RefSeq" id="WP_160596269.1">
    <property type="nucleotide sequence ID" value="NZ_WTYI01000001.1"/>
</dbReference>
<evidence type="ECO:0000313" key="3">
    <source>
        <dbReference type="Proteomes" id="UP000432727"/>
    </source>
</evidence>
<feature type="transmembrane region" description="Helical" evidence="1">
    <location>
        <begin position="40"/>
        <end position="58"/>
    </location>
</feature>
<feature type="transmembrane region" description="Helical" evidence="1">
    <location>
        <begin position="181"/>
        <end position="200"/>
    </location>
</feature>
<gene>
    <name evidence="2" type="ORF">GRI34_12865</name>
</gene>
<dbReference type="AlphaFoldDB" id="A0A6I4TPT8"/>
<organism evidence="2 3">
    <name type="scientific">Qipengyuania aquimaris</name>
    <dbReference type="NCBI Taxonomy" id="255984"/>
    <lineage>
        <taxon>Bacteria</taxon>
        <taxon>Pseudomonadati</taxon>
        <taxon>Pseudomonadota</taxon>
        <taxon>Alphaproteobacteria</taxon>
        <taxon>Sphingomonadales</taxon>
        <taxon>Erythrobacteraceae</taxon>
        <taxon>Qipengyuania</taxon>
    </lineage>
</organism>
<keyword evidence="1" id="KW-0472">Membrane</keyword>
<accession>A0A6I4TPT8</accession>
<evidence type="ECO:0000256" key="1">
    <source>
        <dbReference type="SAM" id="Phobius"/>
    </source>
</evidence>
<keyword evidence="1" id="KW-1133">Transmembrane helix</keyword>
<evidence type="ECO:0000313" key="2">
    <source>
        <dbReference type="EMBL" id="MXO97309.1"/>
    </source>
</evidence>
<dbReference type="OrthoDB" id="7504063at2"/>
<reference evidence="2 3" key="1">
    <citation type="submission" date="2019-12" db="EMBL/GenBank/DDBJ databases">
        <title>Genomic-based taxomic classification of the family Erythrobacteraceae.</title>
        <authorList>
            <person name="Xu L."/>
        </authorList>
    </citation>
    <scope>NUCLEOTIDE SEQUENCE [LARGE SCALE GENOMIC DNA]</scope>
    <source>
        <strain evidence="2 3">JCM 12189</strain>
    </source>
</reference>
<dbReference type="EMBL" id="WTYI01000001">
    <property type="protein sequence ID" value="MXO97309.1"/>
    <property type="molecule type" value="Genomic_DNA"/>
</dbReference>
<sequence>MPSSLSARLAPIAILLAPLVAILAARLATHSDLAARHPRTAALLFLWIAADALTLAAIAKASKNRPGLRVLLGTVAAGCIVATVAAAGPVREALLDMRAVVVAMTLTVIAYLGWSAAVAMRSYRRTGSAEMAACEVLPANLVRFAMFESSMMRLALFKWGARPHVPEGAQGFAYHRVINPMIAAFLVLQLIEIVVVDLLVSHWSRLAALALLVLGIWGALFLIALMKGFRLYPILLDRQFLHVRAGLLIDLRVPIDAIEALDPSITKAEADRADVLNAALLSHPNVILRLRSPILHANLFGKTRMLRRVAFRLDQPAPFIEALEARL</sequence>
<feature type="transmembrane region" description="Helical" evidence="1">
    <location>
        <begin position="99"/>
        <end position="119"/>
    </location>
</feature>
<proteinExistence type="predicted"/>